<gene>
    <name evidence="7" type="ORF">CTI12_AA247510</name>
</gene>
<keyword evidence="8" id="KW-1185">Reference proteome</keyword>
<dbReference type="InterPro" id="IPR011598">
    <property type="entry name" value="bHLH_dom"/>
</dbReference>
<dbReference type="PANTHER" id="PTHR36066:SF2">
    <property type="entry name" value="TRANSCRIPTION FACTOR BHLH145"/>
    <property type="match status" value="1"/>
</dbReference>
<protein>
    <submittedName>
        <fullName evidence="7">Myc-type, basic helix-loop-helix (BHLH) domain-containing protein</fullName>
    </submittedName>
</protein>
<dbReference type="OrthoDB" id="777433at2759"/>
<comment type="subcellular location">
    <subcellularLocation>
        <location evidence="1">Nucleus</location>
    </subcellularLocation>
</comment>
<keyword evidence="4" id="KW-0539">Nucleus</keyword>
<evidence type="ECO:0000256" key="3">
    <source>
        <dbReference type="ARBA" id="ARBA00023163"/>
    </source>
</evidence>
<evidence type="ECO:0000313" key="7">
    <source>
        <dbReference type="EMBL" id="PWA74989.1"/>
    </source>
</evidence>
<dbReference type="InterPro" id="IPR036638">
    <property type="entry name" value="HLH_DNA-bd_sf"/>
</dbReference>
<keyword evidence="3" id="KW-0804">Transcription</keyword>
<feature type="domain" description="BHLH" evidence="6">
    <location>
        <begin position="352"/>
        <end position="403"/>
    </location>
</feature>
<feature type="compositionally biased region" description="Acidic residues" evidence="5">
    <location>
        <begin position="267"/>
        <end position="278"/>
    </location>
</feature>
<comment type="caution">
    <text evidence="7">The sequence shown here is derived from an EMBL/GenBank/DDBJ whole genome shotgun (WGS) entry which is preliminary data.</text>
</comment>
<evidence type="ECO:0000259" key="6">
    <source>
        <dbReference type="PROSITE" id="PS50888"/>
    </source>
</evidence>
<dbReference type="GO" id="GO:0005634">
    <property type="term" value="C:nucleus"/>
    <property type="evidence" value="ECO:0007669"/>
    <property type="project" value="UniProtKB-SubCell"/>
</dbReference>
<organism evidence="7 8">
    <name type="scientific">Artemisia annua</name>
    <name type="common">Sweet wormwood</name>
    <dbReference type="NCBI Taxonomy" id="35608"/>
    <lineage>
        <taxon>Eukaryota</taxon>
        <taxon>Viridiplantae</taxon>
        <taxon>Streptophyta</taxon>
        <taxon>Embryophyta</taxon>
        <taxon>Tracheophyta</taxon>
        <taxon>Spermatophyta</taxon>
        <taxon>Magnoliopsida</taxon>
        <taxon>eudicotyledons</taxon>
        <taxon>Gunneridae</taxon>
        <taxon>Pentapetalae</taxon>
        <taxon>asterids</taxon>
        <taxon>campanulids</taxon>
        <taxon>Asterales</taxon>
        <taxon>Asteraceae</taxon>
        <taxon>Asteroideae</taxon>
        <taxon>Anthemideae</taxon>
        <taxon>Artemisiinae</taxon>
        <taxon>Artemisia</taxon>
    </lineage>
</organism>
<evidence type="ECO:0000256" key="2">
    <source>
        <dbReference type="ARBA" id="ARBA00023015"/>
    </source>
</evidence>
<dbReference type="Proteomes" id="UP000245207">
    <property type="component" value="Unassembled WGS sequence"/>
</dbReference>
<dbReference type="PROSITE" id="PS50888">
    <property type="entry name" value="BHLH"/>
    <property type="match status" value="1"/>
</dbReference>
<evidence type="ECO:0000256" key="1">
    <source>
        <dbReference type="ARBA" id="ARBA00004123"/>
    </source>
</evidence>
<sequence length="415" mass="46447">MVCQSAGQTRFRALKHENGIDGSATIIVKVIACFQPLQDCQHFESWFQNQQSDPNLSSALFSFQHRRNIPYLGNTLSPNTININLPMFAFSASNPEEPRDWFNGLAPMAKSIPKQQLPEPQASKPQEPCDWFNGLTPMVKTIPIQQLPEPQASKPQESCDWFNGLTRMVNSIPKQQLPERQVTHGLQKKFLVFDQSNYRTTLIYSSTPAQYQIPKPQLFFNVKKESSVIENHLDTHFSIPFPDDGNTTASEMQEDSEELKALLYSDDESDYSEDEEEQSTGHSPDLIPGLDRHECKDDNLEEVASSTGCRKRPKHELEDTASSGKSGLNCSGDADLSSCGNNSGVRNGVSDVESETFPPVKRARKEKLWETINILQNLVPSGKSDNKDAMVILDEAIDYLRILKVKAIALGLDSL</sequence>
<evidence type="ECO:0000313" key="8">
    <source>
        <dbReference type="Proteomes" id="UP000245207"/>
    </source>
</evidence>
<proteinExistence type="predicted"/>
<accession>A0A2U1NNA1</accession>
<keyword evidence="2" id="KW-0805">Transcription regulation</keyword>
<dbReference type="GO" id="GO:0046983">
    <property type="term" value="F:protein dimerization activity"/>
    <property type="evidence" value="ECO:0007669"/>
    <property type="project" value="InterPro"/>
</dbReference>
<dbReference type="EMBL" id="PKPP01002479">
    <property type="protein sequence ID" value="PWA74989.1"/>
    <property type="molecule type" value="Genomic_DNA"/>
</dbReference>
<evidence type="ECO:0000256" key="5">
    <source>
        <dbReference type="SAM" id="MobiDB-lite"/>
    </source>
</evidence>
<dbReference type="PANTHER" id="PTHR36066">
    <property type="entry name" value="TRANSCRIPTION FACTOR BHLH145"/>
    <property type="match status" value="1"/>
</dbReference>
<reference evidence="7 8" key="1">
    <citation type="journal article" date="2018" name="Mol. Plant">
        <title>The genome of Artemisia annua provides insight into the evolution of Asteraceae family and artemisinin biosynthesis.</title>
        <authorList>
            <person name="Shen Q."/>
            <person name="Zhang L."/>
            <person name="Liao Z."/>
            <person name="Wang S."/>
            <person name="Yan T."/>
            <person name="Shi P."/>
            <person name="Liu M."/>
            <person name="Fu X."/>
            <person name="Pan Q."/>
            <person name="Wang Y."/>
            <person name="Lv Z."/>
            <person name="Lu X."/>
            <person name="Zhang F."/>
            <person name="Jiang W."/>
            <person name="Ma Y."/>
            <person name="Chen M."/>
            <person name="Hao X."/>
            <person name="Li L."/>
            <person name="Tang Y."/>
            <person name="Lv G."/>
            <person name="Zhou Y."/>
            <person name="Sun X."/>
            <person name="Brodelius P.E."/>
            <person name="Rose J.K.C."/>
            <person name="Tang K."/>
        </authorList>
    </citation>
    <scope>NUCLEOTIDE SEQUENCE [LARGE SCALE GENOMIC DNA]</scope>
    <source>
        <strain evidence="8">cv. Huhao1</strain>
        <tissue evidence="7">Leaf</tissue>
    </source>
</reference>
<name>A0A2U1NNA1_ARTAN</name>
<dbReference type="InterPro" id="IPR037546">
    <property type="entry name" value="SAC51-like"/>
</dbReference>
<feature type="region of interest" description="Disordered" evidence="5">
    <location>
        <begin position="267"/>
        <end position="328"/>
    </location>
</feature>
<dbReference type="AlphaFoldDB" id="A0A2U1NNA1"/>
<dbReference type="SUPFAM" id="SSF47459">
    <property type="entry name" value="HLH, helix-loop-helix DNA-binding domain"/>
    <property type="match status" value="1"/>
</dbReference>
<evidence type="ECO:0000256" key="4">
    <source>
        <dbReference type="ARBA" id="ARBA00023242"/>
    </source>
</evidence>